<organism evidence="12">
    <name type="scientific">uncultured bacterium pBE3-1</name>
    <dbReference type="NCBI Taxonomy" id="1781161"/>
    <lineage>
        <taxon>Bacteria</taxon>
        <taxon>environmental samples</taxon>
    </lineage>
</organism>
<comment type="activity regulation">
    <text evidence="10">Non-allosteric.</text>
</comment>
<dbReference type="GO" id="GO:0046872">
    <property type="term" value="F:metal ion binding"/>
    <property type="evidence" value="ECO:0007669"/>
    <property type="project" value="UniProtKB-KW"/>
</dbReference>
<name>A0A1C9U533_9BACT</name>
<proteinExistence type="inferred from homology"/>
<dbReference type="GO" id="GO:0006002">
    <property type="term" value="P:fructose 6-phosphate metabolic process"/>
    <property type="evidence" value="ECO:0007669"/>
    <property type="project" value="InterPro"/>
</dbReference>
<evidence type="ECO:0000256" key="3">
    <source>
        <dbReference type="ARBA" id="ARBA00022490"/>
    </source>
</evidence>
<keyword evidence="8 10" id="KW-0324">Glycolysis</keyword>
<feature type="site" description="Important for catalytic activity; stabilizes the transition state when the phosphoryl donor is PPi" evidence="10">
    <location>
        <position position="136"/>
    </location>
</feature>
<dbReference type="InterPro" id="IPR000023">
    <property type="entry name" value="Phosphofructokinase_dom"/>
</dbReference>
<dbReference type="EMBL" id="KT982366">
    <property type="protein sequence ID" value="AOR51255.1"/>
    <property type="molecule type" value="Genomic_DNA"/>
</dbReference>
<dbReference type="InterPro" id="IPR022953">
    <property type="entry name" value="ATP_PFK"/>
</dbReference>
<dbReference type="PIRSF" id="PIRSF036482">
    <property type="entry name" value="PPi_PFK_TM0289"/>
    <property type="match status" value="1"/>
</dbReference>
<comment type="similarity">
    <text evidence="10">Belongs to the phosphofructokinase type A (PFKA) family. PPi-dependent PFK group II subfamily. Clade 'Short' sub-subfamily.</text>
</comment>
<reference evidence="12" key="1">
    <citation type="journal article" date="2016" name="Sci. Rep.">
        <title>Triclosan Resistome from Metagenome Reveals Diverse Enoyl Acyl Carrier Protein Reductases and Selective Enrichment of Triclosan Resistance Genes.</title>
        <authorList>
            <person name="Khan R."/>
            <person name="Kong H.G."/>
            <person name="Jung Y.H."/>
            <person name="Choi J."/>
            <person name="Baek K.Y."/>
            <person name="Hwang E.C."/>
            <person name="Lee S.W."/>
        </authorList>
    </citation>
    <scope>NUCLEOTIDE SEQUENCE</scope>
</reference>
<dbReference type="AlphaFoldDB" id="A0A1C9U533"/>
<dbReference type="GO" id="GO:0005829">
    <property type="term" value="C:cytosol"/>
    <property type="evidence" value="ECO:0007669"/>
    <property type="project" value="TreeGrafter"/>
</dbReference>
<comment type="catalytic activity">
    <reaction evidence="9 10">
        <text>beta-D-fructose 6-phosphate + diphosphate = beta-D-fructose 1,6-bisphosphate + phosphate + H(+)</text>
        <dbReference type="Rhea" id="RHEA:13613"/>
        <dbReference type="ChEBI" id="CHEBI:15378"/>
        <dbReference type="ChEBI" id="CHEBI:32966"/>
        <dbReference type="ChEBI" id="CHEBI:33019"/>
        <dbReference type="ChEBI" id="CHEBI:43474"/>
        <dbReference type="ChEBI" id="CHEBI:57634"/>
        <dbReference type="EC" id="2.7.1.90"/>
    </reaction>
</comment>
<comment type="subunit">
    <text evidence="10">Homodimer.</text>
</comment>
<dbReference type="InterPro" id="IPR011403">
    <property type="entry name" value="PPi-PFK_TM0289"/>
</dbReference>
<dbReference type="PANTHER" id="PTHR43650">
    <property type="entry name" value="PYROPHOSPHATE--FRUCTOSE 6-PHOSPHATE 1-PHOSPHOTRANSFERASE"/>
    <property type="match status" value="1"/>
</dbReference>
<keyword evidence="7 10" id="KW-0460">Magnesium</keyword>
<feature type="binding site" evidence="10">
    <location>
        <begin position="183"/>
        <end position="185"/>
    </location>
    <ligand>
        <name>substrate</name>
    </ligand>
</feature>
<dbReference type="GO" id="GO:0003872">
    <property type="term" value="F:6-phosphofructokinase activity"/>
    <property type="evidence" value="ECO:0007669"/>
    <property type="project" value="UniProtKB-UniRule"/>
</dbReference>
<dbReference type="InterPro" id="IPR054846">
    <property type="entry name" value="PFKA_PPi_Ttgales"/>
</dbReference>
<feature type="binding site" evidence="10">
    <location>
        <position position="112"/>
    </location>
    <ligand>
        <name>Mg(2+)</name>
        <dbReference type="ChEBI" id="CHEBI:18420"/>
        <note>catalytic</note>
    </ligand>
</feature>
<feature type="domain" description="Phosphofructokinase" evidence="11">
    <location>
        <begin position="10"/>
        <end position="330"/>
    </location>
</feature>
<dbReference type="Gene3D" id="3.40.50.460">
    <property type="entry name" value="Phosphofructokinase domain"/>
    <property type="match status" value="1"/>
</dbReference>
<evidence type="ECO:0000256" key="6">
    <source>
        <dbReference type="ARBA" id="ARBA00022777"/>
    </source>
</evidence>
<evidence type="ECO:0000256" key="9">
    <source>
        <dbReference type="ARBA" id="ARBA00048072"/>
    </source>
</evidence>
<keyword evidence="6 10" id="KW-0418">Kinase</keyword>
<comment type="pathway">
    <text evidence="10">Carbohydrate degradation; glycolysis; D-glyceraldehyde 3-phosphate and glycerone phosphate from D-glucose: step 3/4.</text>
</comment>
<dbReference type="GO" id="GO:0047334">
    <property type="term" value="F:diphosphate-fructose-6-phosphate 1-phosphotransferase activity"/>
    <property type="evidence" value="ECO:0007669"/>
    <property type="project" value="UniProtKB-EC"/>
</dbReference>
<dbReference type="SUPFAM" id="SSF53784">
    <property type="entry name" value="Phosphofructokinase"/>
    <property type="match status" value="1"/>
</dbReference>
<sequence length="421" mass="45877">METSKQRPVVAILVGGGPAPGINSVIGAATIRSILGGCDVIGIQDGFKWIMDGRTNKVNRLSIEDISRIHFSGGSCLGTARANPTQKIEHLDACLTSLNALGVTRLITIGGDDTAFSALKLEQRAAGRLQVVHVPKTIDNDLDLPHGIPTFGFQTARHIGVELVKSLMVDAETTSRWYFVVTMGRKAGHLALGIGKAAGATLTVIPEEFRQKPLRLKTLVDVLAGAFIKRLNAGRSDGVAVLAEGLVESLAQQDLEGLQDVERDQHGHVRLAEINFGFVLKRAVEKELRSFGIKTTIVEKNIGYELRCADPISFDMEYTRDLGYCAAQFLLEGGNAAMVSIQNGRFIPIPFGDILDPATGRTRVRMVDVESESYAIARRYMIRLTPDDFSRPQELVGLATTAGLAVDDFRKRFEYLMSKDL</sequence>
<dbReference type="GO" id="GO:0009749">
    <property type="term" value="P:response to glucose"/>
    <property type="evidence" value="ECO:0007669"/>
    <property type="project" value="TreeGrafter"/>
</dbReference>
<dbReference type="EC" id="2.7.1.90" evidence="10"/>
<keyword evidence="3 10" id="KW-0963">Cytoplasm</keyword>
<dbReference type="PRINTS" id="PR00476">
    <property type="entry name" value="PHFRCTKINASE"/>
</dbReference>
<evidence type="ECO:0000259" key="11">
    <source>
        <dbReference type="Pfam" id="PF00365"/>
    </source>
</evidence>
<dbReference type="Gene3D" id="3.40.50.450">
    <property type="match status" value="1"/>
</dbReference>
<evidence type="ECO:0000256" key="10">
    <source>
        <dbReference type="HAMAP-Rule" id="MF_01979"/>
    </source>
</evidence>
<accession>A0A1C9U533</accession>
<feature type="binding site" evidence="10">
    <location>
        <begin position="137"/>
        <end position="139"/>
    </location>
    <ligand>
        <name>substrate</name>
    </ligand>
</feature>
<evidence type="ECO:0000256" key="8">
    <source>
        <dbReference type="ARBA" id="ARBA00023152"/>
    </source>
</evidence>
<dbReference type="Pfam" id="PF00365">
    <property type="entry name" value="PFK"/>
    <property type="match status" value="1"/>
</dbReference>
<keyword evidence="5 10" id="KW-0479">Metal-binding</keyword>
<gene>
    <name evidence="10" type="primary">pfp</name>
</gene>
<feature type="active site" description="Proton acceptor" evidence="10">
    <location>
        <position position="139"/>
    </location>
</feature>
<comment type="cofactor">
    <cofactor evidence="1 10">
        <name>Mg(2+)</name>
        <dbReference type="ChEBI" id="CHEBI:18420"/>
    </cofactor>
</comment>
<dbReference type="HAMAP" id="MF_01979">
    <property type="entry name" value="Phosphofructokinase_II_Short"/>
    <property type="match status" value="1"/>
</dbReference>
<feature type="site" description="Important for catalytic activity and substrate specificity; stabilizes the transition state when the phosphoryl donor is PPi; prevents ATP from binding by mimicking the alpha-phosphate group of ATP" evidence="10">
    <location>
        <position position="113"/>
    </location>
</feature>
<evidence type="ECO:0000256" key="2">
    <source>
        <dbReference type="ARBA" id="ARBA00003138"/>
    </source>
</evidence>
<dbReference type="InterPro" id="IPR035966">
    <property type="entry name" value="PKF_sf"/>
</dbReference>
<feature type="binding site" evidence="10">
    <location>
        <position position="244"/>
    </location>
    <ligand>
        <name>substrate</name>
    </ligand>
</feature>
<dbReference type="UniPathway" id="UPA00109">
    <property type="reaction ID" value="UER00182"/>
</dbReference>
<dbReference type="NCBIfam" id="NF041103">
    <property type="entry name" value="PFKA_PPi_Ttgales"/>
    <property type="match status" value="1"/>
</dbReference>
<feature type="binding site" evidence="10">
    <location>
        <position position="17"/>
    </location>
    <ligand>
        <name>diphosphate</name>
        <dbReference type="ChEBI" id="CHEBI:33019"/>
    </ligand>
</feature>
<evidence type="ECO:0000256" key="5">
    <source>
        <dbReference type="ARBA" id="ARBA00022723"/>
    </source>
</evidence>
<dbReference type="PANTHER" id="PTHR43650:SF1">
    <property type="entry name" value="PYROPHOSPHATE--FRUCTOSE 6-PHOSPHATE 1-PHOSPHOTRANSFERASE SUBUNIT BETA 2"/>
    <property type="match status" value="1"/>
</dbReference>
<feature type="binding site" evidence="10">
    <location>
        <begin position="304"/>
        <end position="307"/>
    </location>
    <ligand>
        <name>substrate</name>
    </ligand>
</feature>
<evidence type="ECO:0000256" key="1">
    <source>
        <dbReference type="ARBA" id="ARBA00001946"/>
    </source>
</evidence>
<comment type="subcellular location">
    <subcellularLocation>
        <location evidence="10">Cytoplasm</location>
    </subcellularLocation>
</comment>
<evidence type="ECO:0000256" key="4">
    <source>
        <dbReference type="ARBA" id="ARBA00022679"/>
    </source>
</evidence>
<evidence type="ECO:0000313" key="12">
    <source>
        <dbReference type="EMBL" id="AOR51255.1"/>
    </source>
</evidence>
<protein>
    <recommendedName>
        <fullName evidence="10">Pyrophosphate--fructose 6-phosphate 1-phosphotransferase</fullName>
        <ecNumber evidence="10">2.7.1.90</ecNumber>
    </recommendedName>
    <alternativeName>
        <fullName evidence="10">6-phosphofructokinase, pyrophosphate dependent</fullName>
    </alternativeName>
    <alternativeName>
        <fullName evidence="10">PPi-dependent phosphofructokinase</fullName>
        <shortName evidence="10">PPi-PFK</shortName>
    </alternativeName>
    <alternativeName>
        <fullName evidence="10">Pyrophosphate-dependent 6-phosphofructose-1-kinase</fullName>
    </alternativeName>
</protein>
<keyword evidence="4 10" id="KW-0808">Transferase</keyword>
<comment type="function">
    <text evidence="2 10">Catalyzes the phosphorylation of D-fructose 6-phosphate, the first committing step of glycolysis. Uses inorganic phosphate (PPi) as phosphoryl donor instead of ATP like common ATP-dependent phosphofructokinases (ATP-PFKs), which renders the reaction reversible, and can thus function both in glycolysis and gluconeogenesis. Consistently, PPi-PFK can replace the enzymes of both the forward (ATP-PFK) and reverse (fructose-bisphosphatase (FBPase)) reactions.</text>
</comment>
<evidence type="ECO:0000256" key="7">
    <source>
        <dbReference type="ARBA" id="ARBA00022842"/>
    </source>
</evidence>